<comment type="caution">
    <text evidence="2">The sequence shown here is derived from an EMBL/GenBank/DDBJ whole genome shotgun (WGS) entry which is preliminary data.</text>
</comment>
<dbReference type="Proteomes" id="UP000016605">
    <property type="component" value="Unassembled WGS sequence"/>
</dbReference>
<feature type="region of interest" description="Disordered" evidence="1">
    <location>
        <begin position="102"/>
        <end position="210"/>
    </location>
</feature>
<sequence>MRAMAMPPSPSSRRTTAAMPGPAAGRANASSTAIIPVNSDAASPESRIAGMCVTRRRSRSAASRSPLVTATATRAAMIGRVIGDPLIGRTCAPRVTTMTARPGTMRAAARQRSQTGTGRDRSVSTTAERATLADVGSAVHAVRSTRTRPTVTRNGAAAEPRKAIQSALPIRREPVATKAASTPAVTATQSAAVTSSPVSRTRADTSTTIA</sequence>
<evidence type="ECO:0000256" key="1">
    <source>
        <dbReference type="SAM" id="MobiDB-lite"/>
    </source>
</evidence>
<feature type="compositionally biased region" description="Polar residues" evidence="1">
    <location>
        <begin position="111"/>
        <end position="128"/>
    </location>
</feature>
<feature type="region of interest" description="Disordered" evidence="1">
    <location>
        <begin position="1"/>
        <end position="41"/>
    </location>
</feature>
<feature type="compositionally biased region" description="Low complexity" evidence="1">
    <location>
        <begin position="179"/>
        <end position="199"/>
    </location>
</feature>
<feature type="compositionally biased region" description="Low complexity" evidence="1">
    <location>
        <begin position="142"/>
        <end position="153"/>
    </location>
</feature>
<evidence type="ECO:0000313" key="3">
    <source>
        <dbReference type="Proteomes" id="UP000016605"/>
    </source>
</evidence>
<organism evidence="2 3">
    <name type="scientific">Leifsonia aquatica ATCC 14665</name>
    <dbReference type="NCBI Taxonomy" id="1358026"/>
    <lineage>
        <taxon>Bacteria</taxon>
        <taxon>Bacillati</taxon>
        <taxon>Actinomycetota</taxon>
        <taxon>Actinomycetes</taxon>
        <taxon>Micrococcales</taxon>
        <taxon>Microbacteriaceae</taxon>
        <taxon>Leifsonia</taxon>
    </lineage>
</organism>
<gene>
    <name evidence="2" type="ORF">N136_01980</name>
</gene>
<name>U2TAB6_LEIAQ</name>
<reference evidence="2 3" key="1">
    <citation type="submission" date="2013-08" db="EMBL/GenBank/DDBJ databases">
        <authorList>
            <person name="Weinstock G."/>
            <person name="Sodergren E."/>
            <person name="Wylie T."/>
            <person name="Fulton L."/>
            <person name="Fulton R."/>
            <person name="Fronick C."/>
            <person name="O'Laughlin M."/>
            <person name="Godfrey J."/>
            <person name="Miner T."/>
            <person name="Herter B."/>
            <person name="Appelbaum E."/>
            <person name="Cordes M."/>
            <person name="Lek S."/>
            <person name="Wollam A."/>
            <person name="Pepin K.H."/>
            <person name="Palsikar V.B."/>
            <person name="Mitreva M."/>
            <person name="Wilson R.K."/>
        </authorList>
    </citation>
    <scope>NUCLEOTIDE SEQUENCE [LARGE SCALE GENOMIC DNA]</scope>
    <source>
        <strain evidence="2 3">ATCC 14665</strain>
    </source>
</reference>
<dbReference type="EMBL" id="AWVQ01000244">
    <property type="protein sequence ID" value="ERK71657.1"/>
    <property type="molecule type" value="Genomic_DNA"/>
</dbReference>
<evidence type="ECO:0000313" key="2">
    <source>
        <dbReference type="EMBL" id="ERK71657.1"/>
    </source>
</evidence>
<dbReference type="HOGENOM" id="CLU_1308860_0_0_11"/>
<protein>
    <submittedName>
        <fullName evidence="2">Uncharacterized protein</fullName>
    </submittedName>
</protein>
<dbReference type="AlphaFoldDB" id="U2TAB6"/>
<proteinExistence type="predicted"/>
<accession>U2TAB6</accession>